<feature type="domain" description="BON" evidence="3">
    <location>
        <begin position="68"/>
        <end position="138"/>
    </location>
</feature>
<feature type="compositionally biased region" description="Polar residues" evidence="1">
    <location>
        <begin position="82"/>
        <end position="108"/>
    </location>
</feature>
<feature type="region of interest" description="Disordered" evidence="1">
    <location>
        <begin position="19"/>
        <end position="115"/>
    </location>
</feature>
<dbReference type="EMBL" id="LUKF01000001">
    <property type="protein sequence ID" value="KYG70452.1"/>
    <property type="molecule type" value="Genomic_DNA"/>
</dbReference>
<reference evidence="4 5" key="1">
    <citation type="submission" date="2016-03" db="EMBL/GenBank/DDBJ databases">
        <authorList>
            <person name="Ploux O."/>
        </authorList>
    </citation>
    <scope>NUCLEOTIDE SEQUENCE [LARGE SCALE GENOMIC DNA]</scope>
    <source>
        <strain evidence="4 5">BER2</strain>
    </source>
</reference>
<organism evidence="4 5">
    <name type="scientific">Bdellovibrio bacteriovorus</name>
    <dbReference type="NCBI Taxonomy" id="959"/>
    <lineage>
        <taxon>Bacteria</taxon>
        <taxon>Pseudomonadati</taxon>
        <taxon>Bdellovibrionota</taxon>
        <taxon>Bdellovibrionia</taxon>
        <taxon>Bdellovibrionales</taxon>
        <taxon>Pseudobdellovibrionaceae</taxon>
        <taxon>Bdellovibrio</taxon>
    </lineage>
</organism>
<feature type="compositionally biased region" description="Basic and acidic residues" evidence="1">
    <location>
        <begin position="23"/>
        <end position="36"/>
    </location>
</feature>
<keyword evidence="2" id="KW-0732">Signal</keyword>
<dbReference type="RefSeq" id="WP_063242236.1">
    <property type="nucleotide sequence ID" value="NZ_CP168967.1"/>
</dbReference>
<gene>
    <name evidence="4" type="ORF">AZI85_00430</name>
</gene>
<evidence type="ECO:0000313" key="5">
    <source>
        <dbReference type="Proteomes" id="UP000075391"/>
    </source>
</evidence>
<feature type="chain" id="PRO_5007573859" description="BON domain-containing protein" evidence="2">
    <location>
        <begin position="21"/>
        <end position="138"/>
    </location>
</feature>
<accession>A0A150WVW8</accession>
<dbReference type="InterPro" id="IPR007055">
    <property type="entry name" value="BON_dom"/>
</dbReference>
<evidence type="ECO:0000256" key="1">
    <source>
        <dbReference type="SAM" id="MobiDB-lite"/>
    </source>
</evidence>
<dbReference type="PROSITE" id="PS50914">
    <property type="entry name" value="BON"/>
    <property type="match status" value="1"/>
</dbReference>
<dbReference type="Proteomes" id="UP000075391">
    <property type="component" value="Unassembled WGS sequence"/>
</dbReference>
<evidence type="ECO:0000256" key="2">
    <source>
        <dbReference type="SAM" id="SignalP"/>
    </source>
</evidence>
<dbReference type="Gene3D" id="3.30.1340.30">
    <property type="match status" value="1"/>
</dbReference>
<proteinExistence type="predicted"/>
<sequence>MKTQLVTLLALTVLGGTSFADTSDDKAKHSYDRDSMYESAPTGVDSEATSTATSMPAGDTAMNAPAKSDSEIQAMARRSLQRDTSLSSEARNVNIRVQNGRATLQGQAASPEEKESIRQKVMAVEGINSVNNKVLIKE</sequence>
<dbReference type="AlphaFoldDB" id="A0A150WVW8"/>
<dbReference type="OrthoDB" id="9836417at2"/>
<evidence type="ECO:0000313" key="4">
    <source>
        <dbReference type="EMBL" id="KYG70452.1"/>
    </source>
</evidence>
<comment type="caution">
    <text evidence="4">The sequence shown here is derived from an EMBL/GenBank/DDBJ whole genome shotgun (WGS) entry which is preliminary data.</text>
</comment>
<feature type="signal peptide" evidence="2">
    <location>
        <begin position="1"/>
        <end position="20"/>
    </location>
</feature>
<evidence type="ECO:0000259" key="3">
    <source>
        <dbReference type="PROSITE" id="PS50914"/>
    </source>
</evidence>
<name>A0A150WVW8_BDEBC</name>
<protein>
    <recommendedName>
        <fullName evidence="3">BON domain-containing protein</fullName>
    </recommendedName>
</protein>
<dbReference type="Pfam" id="PF04972">
    <property type="entry name" value="BON"/>
    <property type="match status" value="1"/>
</dbReference>